<feature type="transmembrane region" description="Helical" evidence="7">
    <location>
        <begin position="211"/>
        <end position="236"/>
    </location>
</feature>
<dbReference type="Xenbase" id="XB-GENE-5841541">
    <property type="gene designation" value="xkr9"/>
</dbReference>
<evidence type="ECO:0000256" key="4">
    <source>
        <dbReference type="ARBA" id="ARBA00022692"/>
    </source>
</evidence>
<reference evidence="8" key="1">
    <citation type="journal article" date="2010" name="Science">
        <title>The genome of the Western clawed frog Xenopus tropicalis.</title>
        <authorList>
            <person name="Hellsten U."/>
            <person name="Harland R.M."/>
            <person name="Gilchrist M.J."/>
            <person name="Hendrix D."/>
            <person name="Jurka J."/>
            <person name="Kapitonov V."/>
            <person name="Ovcharenko I."/>
            <person name="Putnam N.H."/>
            <person name="Shu S."/>
            <person name="Taher L."/>
            <person name="Blitz I.L."/>
            <person name="Blumberg B."/>
            <person name="Dichmann D.S."/>
            <person name="Dubchak I."/>
            <person name="Amaya E."/>
            <person name="Detter J.C."/>
            <person name="Fletcher R."/>
            <person name="Gerhard D.S."/>
            <person name="Goodstein D."/>
            <person name="Graves T."/>
            <person name="Grigoriev I.V."/>
            <person name="Grimwood J."/>
            <person name="Kawashima T."/>
            <person name="Lindquist E."/>
            <person name="Lucas S.M."/>
            <person name="Mead P.E."/>
            <person name="Mitros T."/>
            <person name="Ogino H."/>
            <person name="Ohta Y."/>
            <person name="Poliakov A.V."/>
            <person name="Pollet N."/>
            <person name="Robert J."/>
            <person name="Salamov A."/>
            <person name="Sater A.K."/>
            <person name="Schmutz J."/>
            <person name="Terry A."/>
            <person name="Vize P.D."/>
            <person name="Warren W.C."/>
            <person name="Wells D."/>
            <person name="Wills A."/>
            <person name="Wilson R.K."/>
            <person name="Zimmerman L.B."/>
            <person name="Zorn A.M."/>
            <person name="Grainger R."/>
            <person name="Grammer T."/>
            <person name="Khokha M.K."/>
            <person name="Richardson P.M."/>
            <person name="Rokhsar D.S."/>
        </authorList>
    </citation>
    <scope>NUCLEOTIDE SEQUENCE [LARGE SCALE GENOMIC DNA]</scope>
    <source>
        <strain evidence="8">Nigerian</strain>
    </source>
</reference>
<feature type="transmembrane region" description="Helical" evidence="7">
    <location>
        <begin position="157"/>
        <end position="175"/>
    </location>
</feature>
<keyword evidence="3" id="KW-1003">Cell membrane</keyword>
<keyword evidence="6 7" id="KW-0472">Membrane</keyword>
<keyword evidence="5 7" id="KW-1133">Transmembrane helix</keyword>
<feature type="transmembrane region" description="Helical" evidence="7">
    <location>
        <begin position="256"/>
        <end position="273"/>
    </location>
</feature>
<evidence type="ECO:0000256" key="6">
    <source>
        <dbReference type="ARBA" id="ARBA00023136"/>
    </source>
</evidence>
<dbReference type="GO" id="GO:0016020">
    <property type="term" value="C:membrane"/>
    <property type="evidence" value="ECO:0000318"/>
    <property type="project" value="GO_Central"/>
</dbReference>
<dbReference type="Ensembl" id="ENSXETT00000060319">
    <property type="protein sequence ID" value="ENSXETP00000058401"/>
    <property type="gene ID" value="ENSXETG00000032634"/>
</dbReference>
<dbReference type="InterPro" id="IPR018629">
    <property type="entry name" value="XK-rel"/>
</dbReference>
<name>A0A6I8PTX0_XENTR</name>
<keyword evidence="4 7" id="KW-0812">Transmembrane</keyword>
<reference evidence="8" key="2">
    <citation type="submission" date="2020-05" db="UniProtKB">
        <authorList>
            <consortium name="Ensembl"/>
        </authorList>
    </citation>
    <scope>IDENTIFICATION</scope>
</reference>
<dbReference type="GeneID" id="619361"/>
<dbReference type="OMA" id="RDCRMKY"/>
<evidence type="ECO:0000256" key="7">
    <source>
        <dbReference type="RuleBase" id="RU910716"/>
    </source>
</evidence>
<sequence>MKFSKWNFLMTIFGIFTLVCDYGVDLWIAVKYFQQGLYIFSLLTILFIVISNAIVNVFSYAWIKDDCTEGNTRKLRWVWVIHVLMAGTFLRYWHAVKCGYRAAMSTHSEGDFTKTNKKAVDAMTDLSMLRCFKTFLESTPQLILQIYILMEHGQITLLQYATIIISVFSISWSTVDYHMSLRSSLENKKEISLGLPAVTYVLYKLLTLTSWILSLVFLLACNVYIFVALLGILWILGLCWAWKQNTKFCTNMRMEILYRIVVAVILVLTFFNVKGQRTRVPMSVYYIFRIVATIGILILCFLFKESLTRKLFFAVFSIALVLALGLGLMSLILYYCLFHPTLHSKDQNQDAADGCVDRSKSHYFLSQ</sequence>
<dbReference type="PANTHER" id="PTHR16024:SF13">
    <property type="entry name" value="XK-RELATED PROTEIN 9"/>
    <property type="match status" value="1"/>
</dbReference>
<gene>
    <name evidence="8 10 11" type="primary">xkr9</name>
    <name evidence="10" type="synonym">xrg9</name>
</gene>
<evidence type="ECO:0000313" key="11">
    <source>
        <dbReference type="Xenbase" id="XB-GENE-5841541"/>
    </source>
</evidence>
<feature type="transmembrane region" description="Helical" evidence="7">
    <location>
        <begin position="311"/>
        <end position="335"/>
    </location>
</feature>
<evidence type="ECO:0000256" key="1">
    <source>
        <dbReference type="ARBA" id="ARBA00004651"/>
    </source>
</evidence>
<evidence type="ECO:0000256" key="2">
    <source>
        <dbReference type="ARBA" id="ARBA00008789"/>
    </source>
</evidence>
<feature type="transmembrane region" description="Helical" evidence="7">
    <location>
        <begin position="37"/>
        <end position="63"/>
    </location>
</feature>
<dbReference type="RefSeq" id="XP_012820268.2">
    <property type="nucleotide sequence ID" value="XM_012964814.3"/>
</dbReference>
<dbReference type="AlphaFoldDB" id="A0A6I8PTX0"/>
<dbReference type="PANTHER" id="PTHR16024">
    <property type="entry name" value="XK-RELATED PROTEIN"/>
    <property type="match status" value="1"/>
</dbReference>
<proteinExistence type="inferred from homology"/>
<dbReference type="Bgee" id="ENSXETG00000032634">
    <property type="expression patterns" value="Expressed in egg cell and 8 other cell types or tissues"/>
</dbReference>
<dbReference type="OrthoDB" id="8190653at2759"/>
<dbReference type="Proteomes" id="UP000008143">
    <property type="component" value="Chromosome 6"/>
</dbReference>
<evidence type="ECO:0000313" key="8">
    <source>
        <dbReference type="Ensembl" id="ENSXETP00000058401"/>
    </source>
</evidence>
<dbReference type="AGR" id="Xenbase:XB-GENE-5841541"/>
<reference evidence="10" key="3">
    <citation type="submission" date="2025-04" db="UniProtKB">
        <authorList>
            <consortium name="RefSeq"/>
        </authorList>
    </citation>
    <scope>IDENTIFICATION</scope>
    <source>
        <strain evidence="10">Nigerian</strain>
        <tissue evidence="10">Liver and blood</tissue>
    </source>
</reference>
<dbReference type="InterPro" id="IPR050895">
    <property type="entry name" value="XK-related_scramblase"/>
</dbReference>
<feature type="transmembrane region" description="Helical" evidence="7">
    <location>
        <begin position="6"/>
        <end position="30"/>
    </location>
</feature>
<dbReference type="GeneTree" id="ENSGT01140000282565"/>
<dbReference type="GO" id="GO:0005886">
    <property type="term" value="C:plasma membrane"/>
    <property type="evidence" value="ECO:0007669"/>
    <property type="project" value="UniProtKB-SubCell"/>
</dbReference>
<evidence type="ECO:0000256" key="3">
    <source>
        <dbReference type="ARBA" id="ARBA00022475"/>
    </source>
</evidence>
<feature type="transmembrane region" description="Helical" evidence="7">
    <location>
        <begin position="285"/>
        <end position="304"/>
    </location>
</feature>
<evidence type="ECO:0000313" key="9">
    <source>
        <dbReference type="Proteomes" id="UP000008143"/>
    </source>
</evidence>
<organism evidence="8">
    <name type="scientific">Xenopus tropicalis</name>
    <name type="common">Western clawed frog</name>
    <name type="synonym">Silurana tropicalis</name>
    <dbReference type="NCBI Taxonomy" id="8364"/>
    <lineage>
        <taxon>Eukaryota</taxon>
        <taxon>Metazoa</taxon>
        <taxon>Chordata</taxon>
        <taxon>Craniata</taxon>
        <taxon>Vertebrata</taxon>
        <taxon>Euteleostomi</taxon>
        <taxon>Amphibia</taxon>
        <taxon>Batrachia</taxon>
        <taxon>Anura</taxon>
        <taxon>Pipoidea</taxon>
        <taxon>Pipidae</taxon>
        <taxon>Xenopodinae</taxon>
        <taxon>Xenopus</taxon>
        <taxon>Silurana</taxon>
    </lineage>
</organism>
<dbReference type="CTD" id="389668"/>
<comment type="subcellular location">
    <subcellularLocation>
        <location evidence="1">Cell membrane</location>
        <topology evidence="1">Multi-pass membrane protein</topology>
    </subcellularLocation>
    <subcellularLocation>
        <location evidence="7">Membrane</location>
        <topology evidence="7">Multi-pass membrane protein</topology>
    </subcellularLocation>
</comment>
<keyword evidence="9" id="KW-1185">Reference proteome</keyword>
<evidence type="ECO:0000256" key="5">
    <source>
        <dbReference type="ARBA" id="ARBA00022989"/>
    </source>
</evidence>
<evidence type="ECO:0000313" key="10">
    <source>
        <dbReference type="RefSeq" id="XP_012820268.2"/>
    </source>
</evidence>
<protein>
    <recommendedName>
        <fullName evidence="7">XK-related protein</fullName>
    </recommendedName>
</protein>
<feature type="transmembrane region" description="Helical" evidence="7">
    <location>
        <begin position="75"/>
        <end position="93"/>
    </location>
</feature>
<comment type="similarity">
    <text evidence="2 7">Belongs to the XK family.</text>
</comment>
<dbReference type="Pfam" id="PF09815">
    <property type="entry name" value="XK-related"/>
    <property type="match status" value="1"/>
</dbReference>
<accession>A0A6I8PTX0</accession>